<organism evidence="1 2">
    <name type="scientific">Acinetobacter nematophilus</name>
    <dbReference type="NCBI Taxonomy" id="2994642"/>
    <lineage>
        <taxon>Bacteria</taxon>
        <taxon>Pseudomonadati</taxon>
        <taxon>Pseudomonadota</taxon>
        <taxon>Gammaproteobacteria</taxon>
        <taxon>Moraxellales</taxon>
        <taxon>Moraxellaceae</taxon>
        <taxon>Acinetobacter</taxon>
    </lineage>
</organism>
<accession>A0A9X3DXH6</accession>
<comment type="caution">
    <text evidence="1">The sequence shown here is derived from an EMBL/GenBank/DDBJ whole genome shotgun (WGS) entry which is preliminary data.</text>
</comment>
<gene>
    <name evidence="1" type="ORF">OSH00_03325</name>
</gene>
<evidence type="ECO:0000313" key="1">
    <source>
        <dbReference type="EMBL" id="MCX5466769.1"/>
    </source>
</evidence>
<name>A0A9X3DXH6_9GAMM</name>
<protein>
    <submittedName>
        <fullName evidence="1">Lipopolysaccharide biosynthesis protein</fullName>
    </submittedName>
</protein>
<sequence length="305" mass="36025">MNLNTQKSLNLLFSNIILRNIYKFIYKHTHPKTHKHNRKYWPYYSVIRNELGGIDKVYFRKKLIADNTLIPNSECQKAMLVATGPSIQECPEDIFKRKDIDYIGINGSISLDYVNFKYYVIIDFNFTKNRFDLVLKVLQSKCTFFTTHRCLDIILRKISPDLIKCQIKIIETITEGVVERFLGPRIAINPHQDYFYLENEKGFSNHIRDSIFDYFTVSYVALQIVYSLSYEEIYLAGLDMNNFNQPRFYEKSMNKQPTMLDQYLTEIFPAFEVASHYLNKQNIKVYNLSLKSAIESFEKLDPKLL</sequence>
<keyword evidence="2" id="KW-1185">Reference proteome</keyword>
<dbReference type="AlphaFoldDB" id="A0A9X3DXH6"/>
<dbReference type="RefSeq" id="WP_266129211.1">
    <property type="nucleotide sequence ID" value="NZ_JAPKMY010000001.1"/>
</dbReference>
<dbReference type="EMBL" id="JAPKMY010000001">
    <property type="protein sequence ID" value="MCX5466769.1"/>
    <property type="molecule type" value="Genomic_DNA"/>
</dbReference>
<proteinExistence type="predicted"/>
<evidence type="ECO:0000313" key="2">
    <source>
        <dbReference type="Proteomes" id="UP001146019"/>
    </source>
</evidence>
<dbReference type="Proteomes" id="UP001146019">
    <property type="component" value="Unassembled WGS sequence"/>
</dbReference>
<reference evidence="1" key="1">
    <citation type="submission" date="2022-11" db="EMBL/GenBank/DDBJ databases">
        <title>Biodiversity and phylogenetic relationships of bacteria.</title>
        <authorList>
            <person name="Machado R.A.R."/>
            <person name="Bhat A."/>
            <person name="Loulou A."/>
            <person name="Kallel S."/>
        </authorList>
    </citation>
    <scope>NUCLEOTIDE SEQUENCE</scope>
    <source>
        <strain evidence="1">A-IN1</strain>
    </source>
</reference>
<dbReference type="Gene3D" id="3.90.1480.10">
    <property type="entry name" value="Alpha-2,3-sialyltransferase"/>
    <property type="match status" value="1"/>
</dbReference>